<dbReference type="SMART" id="SM00481">
    <property type="entry name" value="POLIIIAc"/>
    <property type="match status" value="1"/>
</dbReference>
<keyword evidence="3" id="KW-0548">Nucleotidyltransferase</keyword>
<organism evidence="3 4">
    <name type="scientific">Rodentibacter pneumotropicus</name>
    <dbReference type="NCBI Taxonomy" id="758"/>
    <lineage>
        <taxon>Bacteria</taxon>
        <taxon>Pseudomonadati</taxon>
        <taxon>Pseudomonadota</taxon>
        <taxon>Gammaproteobacteria</taxon>
        <taxon>Pasteurellales</taxon>
        <taxon>Pasteurellaceae</taxon>
        <taxon>Rodentibacter</taxon>
    </lineage>
</organism>
<dbReference type="EMBL" id="LR134405">
    <property type="protein sequence ID" value="VEH65236.1"/>
    <property type="molecule type" value="Genomic_DNA"/>
</dbReference>
<feature type="domain" description="Polymerase/histidinol phosphatase N-terminal" evidence="2">
    <location>
        <begin position="8"/>
        <end position="75"/>
    </location>
</feature>
<keyword evidence="3" id="KW-0808">Transferase</keyword>
<evidence type="ECO:0000256" key="1">
    <source>
        <dbReference type="ARBA" id="ARBA00019114"/>
    </source>
</evidence>
<dbReference type="GO" id="GO:0016779">
    <property type="term" value="F:nucleotidyltransferase activity"/>
    <property type="evidence" value="ECO:0007669"/>
    <property type="project" value="UniProtKB-KW"/>
</dbReference>
<dbReference type="InterPro" id="IPR003141">
    <property type="entry name" value="Pol/His_phosphatase_N"/>
</dbReference>
<dbReference type="KEGG" id="rpne:NCTC8284_00371"/>
<dbReference type="Pfam" id="PF02811">
    <property type="entry name" value="PHP"/>
    <property type="match status" value="1"/>
</dbReference>
<gene>
    <name evidence="3" type="primary">dnaE_1</name>
    <name evidence="3" type="ORF">NCTC8284_00371</name>
</gene>
<protein>
    <recommendedName>
        <fullName evidence="1">DNA polymerase III subunit alpha</fullName>
    </recommendedName>
</protein>
<dbReference type="GO" id="GO:0008408">
    <property type="term" value="F:3'-5' exonuclease activity"/>
    <property type="evidence" value="ECO:0007669"/>
    <property type="project" value="InterPro"/>
</dbReference>
<sequence length="84" mass="9324">MPSQPRFVHLRTHSDFSMIDGIAKVKPLVKTCAANNMVAMALTDFSNFCGVVRFMERLYLPGLNRLSGRMCGCAVSYAAMNYLS</sequence>
<proteinExistence type="predicted"/>
<dbReference type="Proteomes" id="UP000278733">
    <property type="component" value="Chromosome"/>
</dbReference>
<dbReference type="InterPro" id="IPR016195">
    <property type="entry name" value="Pol/histidinol_Pase-like"/>
</dbReference>
<evidence type="ECO:0000313" key="4">
    <source>
        <dbReference type="Proteomes" id="UP000278733"/>
    </source>
</evidence>
<evidence type="ECO:0000259" key="2">
    <source>
        <dbReference type="SMART" id="SM00481"/>
    </source>
</evidence>
<accession>A0A448MJJ3</accession>
<dbReference type="InterPro" id="IPR004013">
    <property type="entry name" value="PHP_dom"/>
</dbReference>
<reference evidence="3 4" key="1">
    <citation type="submission" date="2018-12" db="EMBL/GenBank/DDBJ databases">
        <authorList>
            <consortium name="Pathogen Informatics"/>
        </authorList>
    </citation>
    <scope>NUCLEOTIDE SEQUENCE [LARGE SCALE GENOMIC DNA]</scope>
    <source>
        <strain evidence="3 4">NCTC8284</strain>
    </source>
</reference>
<name>A0A448MJJ3_9PAST</name>
<evidence type="ECO:0000313" key="3">
    <source>
        <dbReference type="EMBL" id="VEH65236.1"/>
    </source>
</evidence>
<dbReference type="PANTHER" id="PTHR32294:SF0">
    <property type="entry name" value="DNA POLYMERASE III SUBUNIT ALPHA"/>
    <property type="match status" value="1"/>
</dbReference>
<dbReference type="SUPFAM" id="SSF89550">
    <property type="entry name" value="PHP domain-like"/>
    <property type="match status" value="1"/>
</dbReference>
<dbReference type="InterPro" id="IPR004805">
    <property type="entry name" value="DnaE2/DnaE/PolC"/>
</dbReference>
<dbReference type="GO" id="GO:0006260">
    <property type="term" value="P:DNA replication"/>
    <property type="evidence" value="ECO:0007669"/>
    <property type="project" value="InterPro"/>
</dbReference>
<dbReference type="PANTHER" id="PTHR32294">
    <property type="entry name" value="DNA POLYMERASE III SUBUNIT ALPHA"/>
    <property type="match status" value="1"/>
</dbReference>
<dbReference type="Gene3D" id="3.20.20.140">
    <property type="entry name" value="Metal-dependent hydrolases"/>
    <property type="match status" value="1"/>
</dbReference>
<dbReference type="AlphaFoldDB" id="A0A448MJJ3"/>